<keyword evidence="4" id="KW-1185">Reference proteome</keyword>
<comment type="caution">
    <text evidence="3">The sequence shown here is derived from an EMBL/GenBank/DDBJ whole genome shotgun (WGS) entry which is preliminary data.</text>
</comment>
<sequence>MAKGFTIPKFRTCYVMGDPCNHLKAYDSQLSFWTSEDDVYARAFPNSLSGAAMKRLHKLPPNSIDCWQDTVHLFINKFRASIVIDKVEEALMNLKQKQLSHLTVKYIKESKRKISEARINKFGASIYGREAHQRGHLREFVKKDPERSPRQLKGLPRREDSQRSRSPPRITGWINTVLGGLVGGGDTSNSRKQYARRAIYRLAPMTTIDREVIKFWKEELA</sequence>
<dbReference type="PANTHER" id="PTHR33223">
    <property type="entry name" value="CCHC-TYPE DOMAIN-CONTAINING PROTEIN"/>
    <property type="match status" value="1"/>
</dbReference>
<protein>
    <recommendedName>
        <fullName evidence="2">Retrotransposon gag domain-containing protein</fullName>
    </recommendedName>
</protein>
<dbReference type="PANTHER" id="PTHR33223:SF8">
    <property type="entry name" value="OS04G0172440 PROTEIN"/>
    <property type="match status" value="1"/>
</dbReference>
<name>A0AAV3QXQ3_LITER</name>
<dbReference type="InterPro" id="IPR005162">
    <property type="entry name" value="Retrotrans_gag_dom"/>
</dbReference>
<feature type="region of interest" description="Disordered" evidence="1">
    <location>
        <begin position="144"/>
        <end position="169"/>
    </location>
</feature>
<dbReference type="AlphaFoldDB" id="A0AAV3QXQ3"/>
<proteinExistence type="predicted"/>
<feature type="domain" description="Retrotransposon gag" evidence="2">
    <location>
        <begin position="43"/>
        <end position="112"/>
    </location>
</feature>
<organism evidence="3 4">
    <name type="scientific">Lithospermum erythrorhizon</name>
    <name type="common">Purple gromwell</name>
    <name type="synonym">Lithospermum officinale var. erythrorhizon</name>
    <dbReference type="NCBI Taxonomy" id="34254"/>
    <lineage>
        <taxon>Eukaryota</taxon>
        <taxon>Viridiplantae</taxon>
        <taxon>Streptophyta</taxon>
        <taxon>Embryophyta</taxon>
        <taxon>Tracheophyta</taxon>
        <taxon>Spermatophyta</taxon>
        <taxon>Magnoliopsida</taxon>
        <taxon>eudicotyledons</taxon>
        <taxon>Gunneridae</taxon>
        <taxon>Pentapetalae</taxon>
        <taxon>asterids</taxon>
        <taxon>lamiids</taxon>
        <taxon>Boraginales</taxon>
        <taxon>Boraginaceae</taxon>
        <taxon>Boraginoideae</taxon>
        <taxon>Lithospermeae</taxon>
        <taxon>Lithospermum</taxon>
    </lineage>
</organism>
<evidence type="ECO:0000256" key="1">
    <source>
        <dbReference type="SAM" id="MobiDB-lite"/>
    </source>
</evidence>
<evidence type="ECO:0000313" key="3">
    <source>
        <dbReference type="EMBL" id="GAA0168429.1"/>
    </source>
</evidence>
<dbReference type="Pfam" id="PF03732">
    <property type="entry name" value="Retrotrans_gag"/>
    <property type="match status" value="1"/>
</dbReference>
<reference evidence="3 4" key="1">
    <citation type="submission" date="2024-01" db="EMBL/GenBank/DDBJ databases">
        <title>The complete chloroplast genome sequence of Lithospermum erythrorhizon: insights into the phylogenetic relationship among Boraginaceae species and the maternal lineages of purple gromwells.</title>
        <authorList>
            <person name="Okada T."/>
            <person name="Watanabe K."/>
        </authorList>
    </citation>
    <scope>NUCLEOTIDE SEQUENCE [LARGE SCALE GENOMIC DNA]</scope>
</reference>
<dbReference type="Proteomes" id="UP001454036">
    <property type="component" value="Unassembled WGS sequence"/>
</dbReference>
<gene>
    <name evidence="3" type="ORF">LIER_23147</name>
</gene>
<evidence type="ECO:0000259" key="2">
    <source>
        <dbReference type="Pfam" id="PF03732"/>
    </source>
</evidence>
<dbReference type="EMBL" id="BAABME010006464">
    <property type="protein sequence ID" value="GAA0168429.1"/>
    <property type="molecule type" value="Genomic_DNA"/>
</dbReference>
<evidence type="ECO:0000313" key="4">
    <source>
        <dbReference type="Proteomes" id="UP001454036"/>
    </source>
</evidence>
<accession>A0AAV3QXQ3</accession>